<feature type="domain" description="KOW" evidence="4">
    <location>
        <begin position="4"/>
        <end position="31"/>
    </location>
</feature>
<dbReference type="Pfam" id="PF00467">
    <property type="entry name" value="KOW"/>
    <property type="match status" value="1"/>
</dbReference>
<dbReference type="InterPro" id="IPR041991">
    <property type="entry name" value="Ribosomal_eL27_KOW"/>
</dbReference>
<dbReference type="SUPFAM" id="SSF50104">
    <property type="entry name" value="Translation proteins SH3-like domain"/>
    <property type="match status" value="1"/>
</dbReference>
<evidence type="ECO:0000313" key="7">
    <source>
        <dbReference type="EMBL" id="OMJ84535.1"/>
    </source>
</evidence>
<dbReference type="InterPro" id="IPR001141">
    <property type="entry name" value="Ribosomal_eL27"/>
</dbReference>
<evidence type="ECO:0000313" key="6">
    <source>
        <dbReference type="EMBL" id="OMJ82481.1"/>
    </source>
</evidence>
<keyword evidence="2" id="KW-0689">Ribosomal protein</keyword>
<dbReference type="GO" id="GO:0003735">
    <property type="term" value="F:structural constituent of ribosome"/>
    <property type="evidence" value="ECO:0007669"/>
    <property type="project" value="InterPro"/>
</dbReference>
<gene>
    <name evidence="7" type="ORF">SteCoe_14342</name>
    <name evidence="6" type="ORF">SteCoe_16830</name>
    <name evidence="5" type="ORF">SteCoe_35652</name>
</gene>
<organism evidence="5 8">
    <name type="scientific">Stentor coeruleus</name>
    <dbReference type="NCBI Taxonomy" id="5963"/>
    <lineage>
        <taxon>Eukaryota</taxon>
        <taxon>Sar</taxon>
        <taxon>Alveolata</taxon>
        <taxon>Ciliophora</taxon>
        <taxon>Postciliodesmatophora</taxon>
        <taxon>Heterotrichea</taxon>
        <taxon>Heterotrichida</taxon>
        <taxon>Stentoridae</taxon>
        <taxon>Stentor</taxon>
    </lineage>
</organism>
<protein>
    <recommendedName>
        <fullName evidence="4">KOW domain-containing protein</fullName>
    </recommendedName>
</protein>
<dbReference type="InterPro" id="IPR038655">
    <property type="entry name" value="Ribosomal_eL27_sf"/>
</dbReference>
<evidence type="ECO:0000256" key="3">
    <source>
        <dbReference type="ARBA" id="ARBA00023274"/>
    </source>
</evidence>
<dbReference type="Gene3D" id="2.30.30.770">
    <property type="match status" value="1"/>
</dbReference>
<dbReference type="EMBL" id="MPUH01000339">
    <property type="protein sequence ID" value="OMJ82481.1"/>
    <property type="molecule type" value="Genomic_DNA"/>
</dbReference>
<dbReference type="EMBL" id="MPUH01001539">
    <property type="protein sequence ID" value="OMJ67234.1"/>
    <property type="molecule type" value="Genomic_DNA"/>
</dbReference>
<dbReference type="GO" id="GO:1990904">
    <property type="term" value="C:ribonucleoprotein complex"/>
    <property type="evidence" value="ECO:0007669"/>
    <property type="project" value="UniProtKB-KW"/>
</dbReference>
<evidence type="ECO:0000313" key="5">
    <source>
        <dbReference type="EMBL" id="OMJ67234.1"/>
    </source>
</evidence>
<dbReference type="CDD" id="cd06090">
    <property type="entry name" value="KOW_RPL27"/>
    <property type="match status" value="1"/>
</dbReference>
<dbReference type="SMART" id="SM00739">
    <property type="entry name" value="KOW"/>
    <property type="match status" value="1"/>
</dbReference>
<keyword evidence="3" id="KW-0687">Ribonucleoprotein</keyword>
<dbReference type="InterPro" id="IPR005824">
    <property type="entry name" value="KOW"/>
</dbReference>
<proteinExistence type="inferred from homology"/>
<comment type="caution">
    <text evidence="5">The sequence shown here is derived from an EMBL/GenBank/DDBJ whole genome shotgun (WGS) entry which is preliminary data.</text>
</comment>
<reference evidence="5 8" key="1">
    <citation type="submission" date="2016-11" db="EMBL/GenBank/DDBJ databases">
        <title>The macronuclear genome of Stentor coeruleus: a giant cell with tiny introns.</title>
        <authorList>
            <person name="Slabodnick M."/>
            <person name="Ruby J.G."/>
            <person name="Reiff S.B."/>
            <person name="Swart E.C."/>
            <person name="Gosai S."/>
            <person name="Prabakaran S."/>
            <person name="Witkowska E."/>
            <person name="Larue G.E."/>
            <person name="Fisher S."/>
            <person name="Freeman R.M."/>
            <person name="Gunawardena J."/>
            <person name="Chu W."/>
            <person name="Stover N.A."/>
            <person name="Gregory B.D."/>
            <person name="Nowacki M."/>
            <person name="Derisi J."/>
            <person name="Roy S.W."/>
            <person name="Marshall W.F."/>
            <person name="Sood P."/>
        </authorList>
    </citation>
    <scope>NUCLEOTIDE SEQUENCE [LARGE SCALE GENOMIC DNA]</scope>
    <source>
        <strain evidence="5">WM001</strain>
    </source>
</reference>
<dbReference type="Proteomes" id="UP000187209">
    <property type="component" value="Unassembled WGS sequence"/>
</dbReference>
<dbReference type="InterPro" id="IPR008991">
    <property type="entry name" value="Translation_prot_SH3-like_sf"/>
</dbReference>
<dbReference type="GO" id="GO:0005840">
    <property type="term" value="C:ribosome"/>
    <property type="evidence" value="ECO:0007669"/>
    <property type="project" value="UniProtKB-KW"/>
</dbReference>
<sequence length="149" mass="17061">MVRFIKPGRVVIVLSGRNAGKKAVVVKCYDEGSKDRPFAHCLVAGVKKAPLFITPKMHEKKQERRTRVGAFIKYVNYQHILPTRYVVSGDIDFKGVVTDEKMGSVKQRKELRKELRNMMTKKYTSQATVKKGEKAGSLHTKFLFSKLRF</sequence>
<dbReference type="EMBL" id="MPUH01000266">
    <property type="protein sequence ID" value="OMJ84535.1"/>
    <property type="molecule type" value="Genomic_DNA"/>
</dbReference>
<evidence type="ECO:0000256" key="2">
    <source>
        <dbReference type="ARBA" id="ARBA00022980"/>
    </source>
</evidence>
<name>A0A1R2ART4_9CILI</name>
<comment type="similarity">
    <text evidence="1">Belongs to the eukaryotic ribosomal protein eL27 family.</text>
</comment>
<accession>A0A1R2ART4</accession>
<dbReference type="OrthoDB" id="2365484at2759"/>
<dbReference type="AlphaFoldDB" id="A0A1R2ART4"/>
<evidence type="ECO:0000313" key="8">
    <source>
        <dbReference type="Proteomes" id="UP000187209"/>
    </source>
</evidence>
<dbReference type="PANTHER" id="PTHR10497">
    <property type="entry name" value="60S RIBOSOMAL PROTEIN L27"/>
    <property type="match status" value="1"/>
</dbReference>
<dbReference type="Pfam" id="PF01777">
    <property type="entry name" value="Ribosomal_L27e"/>
    <property type="match status" value="1"/>
</dbReference>
<evidence type="ECO:0000256" key="1">
    <source>
        <dbReference type="ARBA" id="ARBA00009124"/>
    </source>
</evidence>
<keyword evidence="8" id="KW-1185">Reference proteome</keyword>
<evidence type="ECO:0000259" key="4">
    <source>
        <dbReference type="SMART" id="SM00739"/>
    </source>
</evidence>
<dbReference type="GO" id="GO:0006412">
    <property type="term" value="P:translation"/>
    <property type="evidence" value="ECO:0007669"/>
    <property type="project" value="InterPro"/>
</dbReference>